<feature type="transmembrane region" description="Helical" evidence="1">
    <location>
        <begin position="302"/>
        <end position="323"/>
    </location>
</feature>
<keyword evidence="1" id="KW-1133">Transmembrane helix</keyword>
<evidence type="ECO:0000313" key="3">
    <source>
        <dbReference type="Proteomes" id="UP000689195"/>
    </source>
</evidence>
<dbReference type="EMBL" id="CAJJDO010000001">
    <property type="protein sequence ID" value="CAD8131540.1"/>
    <property type="molecule type" value="Genomic_DNA"/>
</dbReference>
<keyword evidence="1" id="KW-0472">Membrane</keyword>
<evidence type="ECO:0000313" key="2">
    <source>
        <dbReference type="EMBL" id="CAD8131540.1"/>
    </source>
</evidence>
<reference evidence="2" key="1">
    <citation type="submission" date="2021-01" db="EMBL/GenBank/DDBJ databases">
        <authorList>
            <consortium name="Genoscope - CEA"/>
            <person name="William W."/>
        </authorList>
    </citation>
    <scope>NUCLEOTIDE SEQUENCE</scope>
</reference>
<evidence type="ECO:0008006" key="4">
    <source>
        <dbReference type="Google" id="ProtNLM"/>
    </source>
</evidence>
<dbReference type="OrthoDB" id="294298at2759"/>
<protein>
    <recommendedName>
        <fullName evidence="4">Transmembrane protein</fullName>
    </recommendedName>
</protein>
<dbReference type="AlphaFoldDB" id="A0A8S1RVV1"/>
<evidence type="ECO:0000256" key="1">
    <source>
        <dbReference type="SAM" id="Phobius"/>
    </source>
</evidence>
<proteinExistence type="predicted"/>
<keyword evidence="1" id="KW-0812">Transmembrane</keyword>
<feature type="transmembrane region" description="Helical" evidence="1">
    <location>
        <begin position="335"/>
        <end position="353"/>
    </location>
</feature>
<name>A0A8S1RVV1_9CILI</name>
<gene>
    <name evidence="2" type="ORF">PPENT_87.1.T0010138</name>
</gene>
<comment type="caution">
    <text evidence="2">The sequence shown here is derived from an EMBL/GenBank/DDBJ whole genome shotgun (WGS) entry which is preliminary data.</text>
</comment>
<sequence>MIKNCIYPCIGFFSVVGRIFIFFCFWWAYDGVEEAFSDKRLGYQNEFYAWESPPIFKIQQLFSNPDCPVGTELLYNYIWQGRKSFTEDGVEYKSIPQHQFKYWVYEPLPTKKFILCATLGLKNETYAQFGRVRKTCEERKMRSCSNGRFCIPSTYQYCPITNIEFDEQGIIKTDIDPQEMPIAYFKVDTYFVSVYNNKDYNLYPDQPQDDQLEEKFTSKDIEYRDETFIPLNTVNDQLFYSINSASDFDRTISAKYNKTLFYRRYKEWQYEALGDLFDYAYNIFDSLDEIIVLSNSGTITSLVYLLLVCYLIPALPVILRFISALKVDNIFIWDIVIRMILLLLMLAQSLYIIKQCEDVIHYSNLLLNNDNIVGFKDQYDGVIELIDGQEPYHIISIAVSLGFLGIEVFLWLTICLKAFFACIMKIIKQIQFKKQIKDDVRKEEDMENLNQLHSKQANVEQEKLN</sequence>
<organism evidence="2 3">
    <name type="scientific">Paramecium pentaurelia</name>
    <dbReference type="NCBI Taxonomy" id="43138"/>
    <lineage>
        <taxon>Eukaryota</taxon>
        <taxon>Sar</taxon>
        <taxon>Alveolata</taxon>
        <taxon>Ciliophora</taxon>
        <taxon>Intramacronucleata</taxon>
        <taxon>Oligohymenophorea</taxon>
        <taxon>Peniculida</taxon>
        <taxon>Parameciidae</taxon>
        <taxon>Paramecium</taxon>
    </lineage>
</organism>
<feature type="transmembrane region" description="Helical" evidence="1">
    <location>
        <begin position="7"/>
        <end position="29"/>
    </location>
</feature>
<dbReference type="Proteomes" id="UP000689195">
    <property type="component" value="Unassembled WGS sequence"/>
</dbReference>
<keyword evidence="3" id="KW-1185">Reference proteome</keyword>
<accession>A0A8S1RVV1</accession>